<keyword evidence="2" id="KW-1185">Reference proteome</keyword>
<evidence type="ECO:0000313" key="1">
    <source>
        <dbReference type="EMBL" id="KIL70928.1"/>
    </source>
</evidence>
<protein>
    <recommendedName>
        <fullName evidence="3">Protein kinase domain-containing protein</fullName>
    </recommendedName>
</protein>
<dbReference type="SUPFAM" id="SSF56112">
    <property type="entry name" value="Protein kinase-like (PK-like)"/>
    <property type="match status" value="1"/>
</dbReference>
<dbReference type="Proteomes" id="UP000054549">
    <property type="component" value="Unassembled WGS sequence"/>
</dbReference>
<organism evidence="1 2">
    <name type="scientific">Amanita muscaria (strain Koide BX008)</name>
    <dbReference type="NCBI Taxonomy" id="946122"/>
    <lineage>
        <taxon>Eukaryota</taxon>
        <taxon>Fungi</taxon>
        <taxon>Dikarya</taxon>
        <taxon>Basidiomycota</taxon>
        <taxon>Agaricomycotina</taxon>
        <taxon>Agaricomycetes</taxon>
        <taxon>Agaricomycetidae</taxon>
        <taxon>Agaricales</taxon>
        <taxon>Pluteineae</taxon>
        <taxon>Amanitaceae</taxon>
        <taxon>Amanita</taxon>
    </lineage>
</organism>
<dbReference type="InParanoid" id="A0A0C2XP31"/>
<accession>A0A0C2XP31</accession>
<gene>
    <name evidence="1" type="ORF">M378DRAFT_155877</name>
</gene>
<name>A0A0C2XP31_AMAMK</name>
<dbReference type="InterPro" id="IPR011009">
    <property type="entry name" value="Kinase-like_dom_sf"/>
</dbReference>
<dbReference type="HOGENOM" id="CLU_101837_0_0_1"/>
<dbReference type="AlphaFoldDB" id="A0A0C2XP31"/>
<proteinExistence type="predicted"/>
<sequence length="235" mass="26617">MNETVTEQSPTLVTEIGQNILENDLDRCLYVLLSRLQKTNSVLAIDTVITECMSSLLVFDSSETVARVRSVTDAQKLIDIIDLLTNNQTFLSQCGRDAARKAALLASEIYARVPLLPRSLFENGSTQQYDGLQDLLIYNLELACQSTFISRILDHNHVLSELWVYQGDKLKYVCVSETEKKESIEEWLKRSSPNFVARIRVMLEVARTIRYIHSMDVAALHSATIQSVGDLSRFR</sequence>
<reference evidence="1 2" key="1">
    <citation type="submission" date="2014-04" db="EMBL/GenBank/DDBJ databases">
        <title>Evolutionary Origins and Diversification of the Mycorrhizal Mutualists.</title>
        <authorList>
            <consortium name="DOE Joint Genome Institute"/>
            <consortium name="Mycorrhizal Genomics Consortium"/>
            <person name="Kohler A."/>
            <person name="Kuo A."/>
            <person name="Nagy L.G."/>
            <person name="Floudas D."/>
            <person name="Copeland A."/>
            <person name="Barry K.W."/>
            <person name="Cichocki N."/>
            <person name="Veneault-Fourrey C."/>
            <person name="LaButti K."/>
            <person name="Lindquist E.A."/>
            <person name="Lipzen A."/>
            <person name="Lundell T."/>
            <person name="Morin E."/>
            <person name="Murat C."/>
            <person name="Riley R."/>
            <person name="Ohm R."/>
            <person name="Sun H."/>
            <person name="Tunlid A."/>
            <person name="Henrissat B."/>
            <person name="Grigoriev I.V."/>
            <person name="Hibbett D.S."/>
            <person name="Martin F."/>
        </authorList>
    </citation>
    <scope>NUCLEOTIDE SEQUENCE [LARGE SCALE GENOMIC DNA]</scope>
    <source>
        <strain evidence="1 2">Koide BX008</strain>
    </source>
</reference>
<evidence type="ECO:0000313" key="2">
    <source>
        <dbReference type="Proteomes" id="UP000054549"/>
    </source>
</evidence>
<evidence type="ECO:0008006" key="3">
    <source>
        <dbReference type="Google" id="ProtNLM"/>
    </source>
</evidence>
<dbReference type="EMBL" id="KN818223">
    <property type="protein sequence ID" value="KIL70928.1"/>
    <property type="molecule type" value="Genomic_DNA"/>
</dbReference>